<dbReference type="AlphaFoldDB" id="A0A0C2IXQ0"/>
<evidence type="ECO:0000313" key="1">
    <source>
        <dbReference type="EMBL" id="KII61622.1"/>
    </source>
</evidence>
<keyword evidence="2" id="KW-1185">Reference proteome</keyword>
<evidence type="ECO:0000313" key="2">
    <source>
        <dbReference type="Proteomes" id="UP000031668"/>
    </source>
</evidence>
<reference evidence="1 2" key="1">
    <citation type="journal article" date="2014" name="Genome Biol. Evol.">
        <title>The genome of the myxosporean Thelohanellus kitauei shows adaptations to nutrient acquisition within its fish host.</title>
        <authorList>
            <person name="Yang Y."/>
            <person name="Xiong J."/>
            <person name="Zhou Z."/>
            <person name="Huo F."/>
            <person name="Miao W."/>
            <person name="Ran C."/>
            <person name="Liu Y."/>
            <person name="Zhang J."/>
            <person name="Feng J."/>
            <person name="Wang M."/>
            <person name="Wang M."/>
            <person name="Wang L."/>
            <person name="Yao B."/>
        </authorList>
    </citation>
    <scope>NUCLEOTIDE SEQUENCE [LARGE SCALE GENOMIC DNA]</scope>
    <source>
        <strain evidence="1">Wuqing</strain>
    </source>
</reference>
<dbReference type="Proteomes" id="UP000031668">
    <property type="component" value="Unassembled WGS sequence"/>
</dbReference>
<dbReference type="EMBL" id="JWZT01005303">
    <property type="protein sequence ID" value="KII61622.1"/>
    <property type="molecule type" value="Genomic_DNA"/>
</dbReference>
<protein>
    <submittedName>
        <fullName evidence="1">Uncharacterized protein</fullName>
    </submittedName>
</protein>
<name>A0A0C2IXQ0_THEKT</name>
<sequence length="130" mass="14862">MDSIITDCSQSLGGKNVDLMRRLNDLVGEIDFNKQLIFFIAQLIRLHKHCTSDHSDILCYTECMLVGISKIYEKITVAFRCRDKVNLFEHMKEGITKLQGNGILAHEMYSTVRAVKSKKNYFIDSSVIIS</sequence>
<proteinExistence type="predicted"/>
<comment type="caution">
    <text evidence="1">The sequence shown here is derived from an EMBL/GenBank/DDBJ whole genome shotgun (WGS) entry which is preliminary data.</text>
</comment>
<gene>
    <name evidence="1" type="ORF">RF11_06896</name>
</gene>
<accession>A0A0C2IXQ0</accession>
<organism evidence="1 2">
    <name type="scientific">Thelohanellus kitauei</name>
    <name type="common">Myxosporean</name>
    <dbReference type="NCBI Taxonomy" id="669202"/>
    <lineage>
        <taxon>Eukaryota</taxon>
        <taxon>Metazoa</taxon>
        <taxon>Cnidaria</taxon>
        <taxon>Myxozoa</taxon>
        <taxon>Myxosporea</taxon>
        <taxon>Bivalvulida</taxon>
        <taxon>Platysporina</taxon>
        <taxon>Myxobolidae</taxon>
        <taxon>Thelohanellus</taxon>
    </lineage>
</organism>